<dbReference type="PROSITE" id="PS01217">
    <property type="entry name" value="SUCCINYL_COA_LIG_3"/>
    <property type="match status" value="1"/>
</dbReference>
<dbReference type="FunFam" id="3.30.470.20:FF:000002">
    <property type="entry name" value="Succinate--CoA ligase [ADP-forming] subunit beta"/>
    <property type="match status" value="1"/>
</dbReference>
<name>A0A9X2PE79_9HYPH</name>
<dbReference type="SUPFAM" id="SSF52210">
    <property type="entry name" value="Succinyl-CoA synthetase domains"/>
    <property type="match status" value="1"/>
</dbReference>
<comment type="cofactor">
    <cofactor evidence="1">
        <name>Mg(2+)</name>
        <dbReference type="ChEBI" id="CHEBI:18420"/>
    </cofactor>
</comment>
<evidence type="ECO:0000256" key="6">
    <source>
        <dbReference type="ARBA" id="ARBA00022741"/>
    </source>
</evidence>
<evidence type="ECO:0000256" key="1">
    <source>
        <dbReference type="ARBA" id="ARBA00001946"/>
    </source>
</evidence>
<dbReference type="InterPro" id="IPR013815">
    <property type="entry name" value="ATP_grasp_subdomain_1"/>
</dbReference>
<dbReference type="Proteomes" id="UP001151088">
    <property type="component" value="Unassembled WGS sequence"/>
</dbReference>
<keyword evidence="4" id="KW-0436">Ligase</keyword>
<evidence type="ECO:0000256" key="2">
    <source>
        <dbReference type="ARBA" id="ARBA00009182"/>
    </source>
</evidence>
<dbReference type="Pfam" id="PF00549">
    <property type="entry name" value="Ligase_CoA"/>
    <property type="match status" value="1"/>
</dbReference>
<dbReference type="InterPro" id="IPR011761">
    <property type="entry name" value="ATP-grasp"/>
</dbReference>
<dbReference type="PROSITE" id="PS50975">
    <property type="entry name" value="ATP_GRASP"/>
    <property type="match status" value="1"/>
</dbReference>
<dbReference type="SUPFAM" id="SSF56059">
    <property type="entry name" value="Glutathione synthetase ATP-binding domain-like"/>
    <property type="match status" value="1"/>
</dbReference>
<evidence type="ECO:0000256" key="5">
    <source>
        <dbReference type="ARBA" id="ARBA00022723"/>
    </source>
</evidence>
<protein>
    <recommendedName>
        <fullName evidence="9">ATP-grasp domain-containing protein</fullName>
    </recommendedName>
</protein>
<dbReference type="GO" id="GO:0006099">
    <property type="term" value="P:tricarboxylic acid cycle"/>
    <property type="evidence" value="ECO:0007669"/>
    <property type="project" value="UniProtKB-KW"/>
</dbReference>
<dbReference type="InterPro" id="IPR005811">
    <property type="entry name" value="SUCC_ACL_C"/>
</dbReference>
<evidence type="ECO:0000256" key="3">
    <source>
        <dbReference type="ARBA" id="ARBA00022532"/>
    </source>
</evidence>
<dbReference type="AlphaFoldDB" id="A0A9X2PE79"/>
<dbReference type="PANTHER" id="PTHR11815:SF10">
    <property type="entry name" value="SUCCINATE--COA LIGASE [GDP-FORMING] SUBUNIT BETA, MITOCHONDRIAL"/>
    <property type="match status" value="1"/>
</dbReference>
<accession>A0A9X2PE79</accession>
<evidence type="ECO:0000256" key="4">
    <source>
        <dbReference type="ARBA" id="ARBA00022598"/>
    </source>
</evidence>
<keyword evidence="8" id="KW-0067">ATP-binding</keyword>
<keyword evidence="7" id="KW-0460">Magnesium</keyword>
<dbReference type="EMBL" id="JANTHZ010000002">
    <property type="protein sequence ID" value="MCS0494523.1"/>
    <property type="molecule type" value="Genomic_DNA"/>
</dbReference>
<dbReference type="Gene3D" id="3.30.1490.20">
    <property type="entry name" value="ATP-grasp fold, A domain"/>
    <property type="match status" value="1"/>
</dbReference>
<dbReference type="GO" id="GO:0005524">
    <property type="term" value="F:ATP binding"/>
    <property type="evidence" value="ECO:0007669"/>
    <property type="project" value="UniProtKB-UniRule"/>
</dbReference>
<dbReference type="RefSeq" id="WP_258731540.1">
    <property type="nucleotide sequence ID" value="NZ_JANTHZ010000002.1"/>
</dbReference>
<evidence type="ECO:0000313" key="11">
    <source>
        <dbReference type="Proteomes" id="UP001151088"/>
    </source>
</evidence>
<dbReference type="GO" id="GO:0006104">
    <property type="term" value="P:succinyl-CoA metabolic process"/>
    <property type="evidence" value="ECO:0007669"/>
    <property type="project" value="TreeGrafter"/>
</dbReference>
<reference evidence="10" key="1">
    <citation type="submission" date="2022-08" db="EMBL/GenBank/DDBJ databases">
        <authorList>
            <person name="Li F."/>
        </authorList>
    </citation>
    <scope>NUCLEOTIDE SEQUENCE</scope>
    <source>
        <strain evidence="10">MQZ15Z-1</strain>
    </source>
</reference>
<comment type="similarity">
    <text evidence="2">Belongs to the succinate/malate CoA ligase beta subunit family.</text>
</comment>
<comment type="caution">
    <text evidence="10">The sequence shown here is derived from an EMBL/GenBank/DDBJ whole genome shotgun (WGS) entry which is preliminary data.</text>
</comment>
<dbReference type="InterPro" id="IPR016102">
    <property type="entry name" value="Succinyl-CoA_synth-like"/>
</dbReference>
<keyword evidence="11" id="KW-1185">Reference proteome</keyword>
<organism evidence="10 11">
    <name type="scientific">Ancylobacter mangrovi</name>
    <dbReference type="NCBI Taxonomy" id="2972472"/>
    <lineage>
        <taxon>Bacteria</taxon>
        <taxon>Pseudomonadati</taxon>
        <taxon>Pseudomonadota</taxon>
        <taxon>Alphaproteobacteria</taxon>
        <taxon>Hyphomicrobiales</taxon>
        <taxon>Xanthobacteraceae</taxon>
        <taxon>Ancylobacter</taxon>
    </lineage>
</organism>
<keyword evidence="6 8" id="KW-0547">Nucleotide-binding</keyword>
<dbReference type="GO" id="GO:0046872">
    <property type="term" value="F:metal ion binding"/>
    <property type="evidence" value="ECO:0007669"/>
    <property type="project" value="UniProtKB-KW"/>
</dbReference>
<dbReference type="GO" id="GO:0004775">
    <property type="term" value="F:succinate-CoA ligase (ADP-forming) activity"/>
    <property type="evidence" value="ECO:0007669"/>
    <property type="project" value="TreeGrafter"/>
</dbReference>
<dbReference type="Gene3D" id="3.40.50.261">
    <property type="entry name" value="Succinyl-CoA synthetase domains"/>
    <property type="match status" value="1"/>
</dbReference>
<feature type="domain" description="ATP-grasp" evidence="9">
    <location>
        <begin position="10"/>
        <end position="233"/>
    </location>
</feature>
<dbReference type="GO" id="GO:0042709">
    <property type="term" value="C:succinate-CoA ligase complex"/>
    <property type="evidence" value="ECO:0007669"/>
    <property type="project" value="TreeGrafter"/>
</dbReference>
<evidence type="ECO:0000256" key="7">
    <source>
        <dbReference type="ARBA" id="ARBA00022842"/>
    </source>
</evidence>
<proteinExistence type="inferred from homology"/>
<evidence type="ECO:0000259" key="9">
    <source>
        <dbReference type="PROSITE" id="PS50975"/>
    </source>
</evidence>
<evidence type="ECO:0000313" key="10">
    <source>
        <dbReference type="EMBL" id="MCS0494523.1"/>
    </source>
</evidence>
<keyword evidence="5" id="KW-0479">Metal-binding</keyword>
<sequence length="372" mass="39726">MIRLLEFEGKELLKKNGFAVPPGALHGVGAPVGAGPWVVKAQVLTGGRGKAGGIRFADTPDQIEAHAAAIAGLTINGLRVQEIYVEQRVEVQREFYLAAMVDRDRGRPVILACAEGGMDIESVPRDKIVECTVDPLVGLRDYTVNAVVRGLGADASLAPALAAAVRRLYATLVAEDAELVEINPLIVDGAGNVVAADAKVILDEDAAFRHRDRKAVPDGTPFEMQARELEVIGIELDGDIAAMMNGAGMTMATLDQITAMGGSVRGLVELHGVMWRGAEHIAKVIDLMRTLKPRVLLFNVYFQFRSLDTIAEGIALAIGQAGGDMPPVVVRMRGVREPEARAILEKVDCFVTDDFATACEKAIALSKAAKEN</sequence>
<dbReference type="Pfam" id="PF08442">
    <property type="entry name" value="ATP-grasp_2"/>
    <property type="match status" value="1"/>
</dbReference>
<dbReference type="Gene3D" id="3.30.470.20">
    <property type="entry name" value="ATP-grasp fold, B domain"/>
    <property type="match status" value="1"/>
</dbReference>
<dbReference type="PANTHER" id="PTHR11815">
    <property type="entry name" value="SUCCINYL-COA SYNTHETASE BETA CHAIN"/>
    <property type="match status" value="1"/>
</dbReference>
<gene>
    <name evidence="10" type="ORF">NVS89_05390</name>
</gene>
<dbReference type="InterPro" id="IPR013650">
    <property type="entry name" value="ATP-grasp_succ-CoA_synth-type"/>
</dbReference>
<dbReference type="PIRSF" id="PIRSF001554">
    <property type="entry name" value="SucCS_beta"/>
    <property type="match status" value="1"/>
</dbReference>
<dbReference type="InterPro" id="IPR005809">
    <property type="entry name" value="Succ_CoA_ligase-like_bsu"/>
</dbReference>
<keyword evidence="3" id="KW-0816">Tricarboxylic acid cycle</keyword>
<dbReference type="InterPro" id="IPR017866">
    <property type="entry name" value="Succ-CoA_synthase_bsu_CS"/>
</dbReference>
<evidence type="ECO:0000256" key="8">
    <source>
        <dbReference type="PROSITE-ProRule" id="PRU00409"/>
    </source>
</evidence>